<feature type="coiled-coil region" evidence="1">
    <location>
        <begin position="583"/>
        <end position="617"/>
    </location>
</feature>
<feature type="region of interest" description="Disordered" evidence="2">
    <location>
        <begin position="265"/>
        <end position="284"/>
    </location>
</feature>
<organism evidence="3 4">
    <name type="scientific">Trypanosoma equiperdum</name>
    <dbReference type="NCBI Taxonomy" id="5694"/>
    <lineage>
        <taxon>Eukaryota</taxon>
        <taxon>Discoba</taxon>
        <taxon>Euglenozoa</taxon>
        <taxon>Kinetoplastea</taxon>
        <taxon>Metakinetoplastina</taxon>
        <taxon>Trypanosomatida</taxon>
        <taxon>Trypanosomatidae</taxon>
        <taxon>Trypanosoma</taxon>
    </lineage>
</organism>
<evidence type="ECO:0000256" key="2">
    <source>
        <dbReference type="SAM" id="MobiDB-lite"/>
    </source>
</evidence>
<evidence type="ECO:0000313" key="4">
    <source>
        <dbReference type="Proteomes" id="UP000195570"/>
    </source>
</evidence>
<gene>
    <name evidence="3" type="ORF">TEOVI_000572300</name>
</gene>
<dbReference type="RefSeq" id="XP_067077255.1">
    <property type="nucleotide sequence ID" value="XM_067221154.1"/>
</dbReference>
<dbReference type="VEuPathDB" id="TriTrypDB:TEOVI_000572300"/>
<accession>A0A1G4I1T3</accession>
<dbReference type="AlphaFoldDB" id="A0A1G4I1T3"/>
<proteinExistence type="predicted"/>
<keyword evidence="4" id="KW-1185">Reference proteome</keyword>
<sequence length="645" mass="73616">MFADRENLIMEAVAALERQRELTARSEGTMSDYEDDSLLDTYLRIKAEGQYKEPTRSDSSWSEQSGFDEFNEHTWSYGNQGITETASEICSQGGSRFDTFHGTSAGHYIYPTEQSRQVQVRKLGKGSPVRKREEPSLDETSLHKGSARVNETKWSDSLHMDVEQLNIELERIGRTDPSFLRQFRNVYGEMEEEEGRDQNQEMERISRSHEDGSQIAFVMTPKREKNLPEAASLSGKNGALTRAATRWNEYLMRDETTIEVSDVFDSDEEHGGGSSSLQHRGDSLMERRQRTKEKWEAKELQECTFRPQLSRASVSMFQKSSQSRDSVFQRLYQRNFAGKRSEGGNNSSVRELLLAEKDQLREMYGGATSTKGGADSFELFMFNILGSKDEQKAAFVDTKYQSPLARKLMTVRHENTFNRTTSYNGGHHDSGSSRGASFDSFLLRQDKHLANRTRTVRQIEESQRPSFKPQITNTSVRIAKRLLARNESEVGNVKSAPTLAAAVKKHRSPYVDPCTFKPETAPGSSGAKPSGVEVLFLDSVRRRNSIKAAQEKARSAEMKHPFKPTLNDERNRNVESYLSSKHLVAYTENLKRQKERLAEMREQKEREKEREMAEQATFRPKISRTPAYIRRMASSFALVRQQCAN</sequence>
<dbReference type="GeneID" id="92379663"/>
<dbReference type="PANTHER" id="PTHR37028">
    <property type="entry name" value="UNNAMED PRODUCT-RELATED"/>
    <property type="match status" value="1"/>
</dbReference>
<feature type="compositionally biased region" description="Basic and acidic residues" evidence="2">
    <location>
        <begin position="196"/>
        <end position="209"/>
    </location>
</feature>
<dbReference type="PANTHER" id="PTHR37028:SF4">
    <property type="entry name" value="ALMS MOTIF DOMAIN-CONTAINING PROTEIN"/>
    <property type="match status" value="1"/>
</dbReference>
<evidence type="ECO:0000256" key="1">
    <source>
        <dbReference type="SAM" id="Coils"/>
    </source>
</evidence>
<keyword evidence="1" id="KW-0175">Coiled coil</keyword>
<feature type="region of interest" description="Disordered" evidence="2">
    <location>
        <begin position="190"/>
        <end position="209"/>
    </location>
</feature>
<dbReference type="EMBL" id="CZPT02000365">
    <property type="protein sequence ID" value="SCU65695.1"/>
    <property type="molecule type" value="Genomic_DNA"/>
</dbReference>
<evidence type="ECO:0000313" key="3">
    <source>
        <dbReference type="EMBL" id="SCU65695.1"/>
    </source>
</evidence>
<comment type="caution">
    <text evidence="3">The sequence shown here is derived from an EMBL/GenBank/DDBJ whole genome shotgun (WGS) entry which is preliminary data.</text>
</comment>
<protein>
    <submittedName>
        <fullName evidence="3">Uncharacterized protein</fullName>
    </submittedName>
</protein>
<name>A0A1G4I1T3_TRYEQ</name>
<reference evidence="3" key="1">
    <citation type="submission" date="2016-09" db="EMBL/GenBank/DDBJ databases">
        <authorList>
            <person name="Hebert L."/>
            <person name="Moumen B."/>
        </authorList>
    </citation>
    <scope>NUCLEOTIDE SEQUENCE [LARGE SCALE GENOMIC DNA]</scope>
    <source>
        <strain evidence="3">OVI</strain>
    </source>
</reference>
<dbReference type="Proteomes" id="UP000195570">
    <property type="component" value="Unassembled WGS sequence"/>
</dbReference>
<feature type="region of interest" description="Disordered" evidence="2">
    <location>
        <begin position="116"/>
        <end position="145"/>
    </location>
</feature>